<gene>
    <name evidence="5" type="primary">Contig15205.g16198</name>
    <name evidence="5" type="ORF">STYLEM_7043</name>
</gene>
<feature type="domain" description="EF-hand" evidence="4">
    <location>
        <begin position="1366"/>
        <end position="1401"/>
    </location>
</feature>
<accession>A0A078ABA9</accession>
<evidence type="ECO:0000256" key="3">
    <source>
        <dbReference type="SAM" id="MobiDB-lite"/>
    </source>
</evidence>
<dbReference type="OMA" id="HITANDF"/>
<evidence type="ECO:0000256" key="1">
    <source>
        <dbReference type="ARBA" id="ARBA00022837"/>
    </source>
</evidence>
<dbReference type="OrthoDB" id="299828at2759"/>
<dbReference type="PANTHER" id="PTHR34894:SF5">
    <property type="entry name" value="EF-HAND DOMAIN-CONTAINING PROTEIN"/>
    <property type="match status" value="1"/>
</dbReference>
<dbReference type="EMBL" id="CCKQ01006757">
    <property type="protein sequence ID" value="CDW78073.1"/>
    <property type="molecule type" value="Genomic_DNA"/>
</dbReference>
<organism evidence="5 6">
    <name type="scientific">Stylonychia lemnae</name>
    <name type="common">Ciliate</name>
    <dbReference type="NCBI Taxonomy" id="5949"/>
    <lineage>
        <taxon>Eukaryota</taxon>
        <taxon>Sar</taxon>
        <taxon>Alveolata</taxon>
        <taxon>Ciliophora</taxon>
        <taxon>Intramacronucleata</taxon>
        <taxon>Spirotrichea</taxon>
        <taxon>Stichotrichia</taxon>
        <taxon>Sporadotrichida</taxon>
        <taxon>Oxytrichidae</taxon>
        <taxon>Stylonychinae</taxon>
        <taxon>Stylonychia</taxon>
    </lineage>
</organism>
<proteinExistence type="predicted"/>
<evidence type="ECO:0000313" key="5">
    <source>
        <dbReference type="EMBL" id="CDW78073.1"/>
    </source>
</evidence>
<dbReference type="GO" id="GO:0005509">
    <property type="term" value="F:calcium ion binding"/>
    <property type="evidence" value="ECO:0007669"/>
    <property type="project" value="InterPro"/>
</dbReference>
<feature type="domain" description="EF-hand" evidence="4">
    <location>
        <begin position="991"/>
        <end position="1026"/>
    </location>
</feature>
<dbReference type="SUPFAM" id="SSF47473">
    <property type="entry name" value="EF-hand"/>
    <property type="match status" value="1"/>
</dbReference>
<name>A0A078ABA9_STYLE</name>
<dbReference type="PANTHER" id="PTHR34894">
    <property type="entry name" value="SAM-DEPENDENT METHYLTRANSFERASE RSMI, CONSERVED SITE"/>
    <property type="match status" value="1"/>
</dbReference>
<feature type="compositionally biased region" description="Low complexity" evidence="3">
    <location>
        <begin position="108"/>
        <end position="118"/>
    </location>
</feature>
<dbReference type="InterPro" id="IPR018247">
    <property type="entry name" value="EF_Hand_1_Ca_BS"/>
</dbReference>
<dbReference type="InParanoid" id="A0A078ABA9"/>
<protein>
    <submittedName>
        <fullName evidence="5">Ef hand family protein</fullName>
    </submittedName>
</protein>
<evidence type="ECO:0000256" key="2">
    <source>
        <dbReference type="SAM" id="Coils"/>
    </source>
</evidence>
<dbReference type="Proteomes" id="UP000039865">
    <property type="component" value="Unassembled WGS sequence"/>
</dbReference>
<keyword evidence="6" id="KW-1185">Reference proteome</keyword>
<dbReference type="InterPro" id="IPR002048">
    <property type="entry name" value="EF_hand_dom"/>
</dbReference>
<dbReference type="PROSITE" id="PS00018">
    <property type="entry name" value="EF_HAND_1"/>
    <property type="match status" value="1"/>
</dbReference>
<keyword evidence="2" id="KW-0175">Coiled coil</keyword>
<feature type="region of interest" description="Disordered" evidence="3">
    <location>
        <begin position="371"/>
        <end position="411"/>
    </location>
</feature>
<feature type="compositionally biased region" description="Basic and acidic residues" evidence="3">
    <location>
        <begin position="373"/>
        <end position="411"/>
    </location>
</feature>
<evidence type="ECO:0000259" key="4">
    <source>
        <dbReference type="PROSITE" id="PS50222"/>
    </source>
</evidence>
<evidence type="ECO:0000313" key="6">
    <source>
        <dbReference type="Proteomes" id="UP000039865"/>
    </source>
</evidence>
<feature type="coiled-coil region" evidence="2">
    <location>
        <begin position="541"/>
        <end position="657"/>
    </location>
</feature>
<keyword evidence="1" id="KW-0106">Calcium</keyword>
<dbReference type="PROSITE" id="PS50222">
    <property type="entry name" value="EF_HAND_2"/>
    <property type="match status" value="2"/>
</dbReference>
<sequence>MPEAAKSIAKQYMENHITANDFKKYENLGAKLIKGIRSMNNPNMNSRNQETNVNRSFSMKSLSNNLSQKKIENFNIAEEEPQPKMTARIKEITTDHFGSHEKFNPKKTFQQQNSTNSLSNSTNYVNIGSIKGFSKNIIINSQSTNNALLNSSSTGQITKLSPLPQKYHQHLPNIIKNKISEAASTSFQFNQPPSVAVGEKSKKEIKNLELLQSQMRQDVSYLNDYKHQTQSNQALNQPNILTTGNQGQDQLLQVTLGLKNIGKSLIHLPQNIEELSQMLIAYENMNKNTQNKEDLRYEKEEQYYDSYLMDNFSNINTEIDGSDIGFKLPGIQLKQHMRSSMPDKLTMLNNQIMSKFGETLMNDQALQLNSKEMTLDSSKKRQKKVGDLDSGKRDLTPKKLENQKKKQEREQAKSIEFLLGLTSSKLGHHGHRNSWMNEGRSADRYRINKDEDDINTLAISPINIKTQKQIQNKTLITQIVQSNSISNFGNPTSRQDAVLLIIWFEKILLLIQQEYQNSTQDEERKKWKLKKDLTEKLDKYIQIQDEQVRNLQYKINELQTNEQRLKADLEECVTRISQQSIIMKKFKRKTYNAQKDYEVAQRKLKYLEQEKQDLIKKVQDLSDKLGEEFSEIDDTDRKRLYQKIDEEDNLIAQKNNDIIDEFYDMDRIPDKQIIKEEDVGTDQRDFDEYLRKIGEERSKVAEIQTDRILRKHAKIGVVPEKLGILRDKETYIDVRMFQNQPKTSNQIQFSANDIISQVFSHHEQNLQEDESEIMLSNQDNSENESDDLLDLADQNSNDDAFGLDKINELNQRPATRQEKLMNENLNIMSELDQAELRNLPQYGTQKANDIIDGSILKQEKKAADVSLQIDSPEKKHNQKQKKKTQTLMQMYAERIKKRLKDLLNSEEIQRLEQNHPQFTQNLKNNLINTSKEVKQMDKEITRKDNQVRYQLKQNKNKEKALKSNEIRLDMLELDNYNFREQINEIIRNYEEYESLIQELLKLLQRDSMGKITIEEMKNRLNGLIDKIIAAKNKASLSILDDEFLKSQEDVLSLDNNSPDTSMIQQQQNINKDIEVKQLDSNKNADNFSSIKNLDGILLMSSQKNFKQSSANMSLPQTSQEQQYFNQSKTSRARRKRAITRFQQFNFGKKRKAPSRKHAQHPSMALLKKMVDKKPGKIKDIMPRKMMLRVIYSVYQERGYQANNTNVQVINNQTGYNDKNSTLNLFNQNNNAQTSNLLEWIYDSFMQKYGLKNVAEKKFIQLIGSCILQKESHPRIRLFARFLEVYDELPAAEYNRYLEMVELFNQQILNFKIDEDAEITLLPFIEEMKIMVDEQKNIRHLKGVKEAVDFDRFAEYVIDTYNFIREEKENQIRDIYLAVDVNNDGYMSLSEFTMLMKTVHFKTSQEIKRLFNEYGSIDQDPSNMELNLMNLEQFTQLCLDKDYFSPKVQHLFCQSSEDFRDLLMKMPDVIENFKNRLLATNLYNDPECVELLENFQNCMRYPFSERVGWLCYRTVDETLKRLYLKKSSEMFMPVDIRAFGMKLQPASHLLNQLPLYLYDTL</sequence>
<dbReference type="InterPro" id="IPR011992">
    <property type="entry name" value="EF-hand-dom_pair"/>
</dbReference>
<reference evidence="5 6" key="1">
    <citation type="submission" date="2014-06" db="EMBL/GenBank/DDBJ databases">
        <authorList>
            <person name="Swart Estienne"/>
        </authorList>
    </citation>
    <scope>NUCLEOTIDE SEQUENCE [LARGE SCALE GENOMIC DNA]</scope>
    <source>
        <strain evidence="5 6">130c</strain>
    </source>
</reference>
<feature type="region of interest" description="Disordered" evidence="3">
    <location>
        <begin position="98"/>
        <end position="118"/>
    </location>
</feature>
<feature type="coiled-coil region" evidence="2">
    <location>
        <begin position="919"/>
        <end position="1033"/>
    </location>
</feature>
<dbReference type="Gene3D" id="1.10.238.10">
    <property type="entry name" value="EF-hand"/>
    <property type="match status" value="1"/>
</dbReference>